<dbReference type="Gene3D" id="1.25.40.20">
    <property type="entry name" value="Ankyrin repeat-containing domain"/>
    <property type="match status" value="2"/>
</dbReference>
<dbReference type="InterPro" id="IPR002110">
    <property type="entry name" value="Ankyrin_rpt"/>
</dbReference>
<dbReference type="Gramene" id="TraesSTA2D03G01079750.1">
    <property type="protein sequence ID" value="TraesSTA2D03G01079750.1"/>
    <property type="gene ID" value="TraesSTA2D03G01079750"/>
</dbReference>
<dbReference type="Gene3D" id="3.40.395.10">
    <property type="entry name" value="Adenoviral Proteinase, Chain A"/>
    <property type="match status" value="2"/>
</dbReference>
<dbReference type="Proteomes" id="UP000280104">
    <property type="component" value="Chromosome II"/>
</dbReference>
<evidence type="ECO:0000256" key="1">
    <source>
        <dbReference type="ARBA" id="ARBA00005234"/>
    </source>
</evidence>
<evidence type="ECO:0000256" key="3">
    <source>
        <dbReference type="ARBA" id="ARBA00022737"/>
    </source>
</evidence>
<feature type="transmembrane region" description="Helical" evidence="7">
    <location>
        <begin position="1237"/>
        <end position="1261"/>
    </location>
</feature>
<dbReference type="InterPro" id="IPR038765">
    <property type="entry name" value="Papain-like_cys_pep_sf"/>
</dbReference>
<dbReference type="PROSITE" id="PS50088">
    <property type="entry name" value="ANK_REPEAT"/>
    <property type="match status" value="3"/>
</dbReference>
<keyword evidence="3" id="KW-0677">Repeat</keyword>
<dbReference type="SMART" id="SM00248">
    <property type="entry name" value="ANK"/>
    <property type="match status" value="9"/>
</dbReference>
<dbReference type="GO" id="GO:0008234">
    <property type="term" value="F:cysteine-type peptidase activity"/>
    <property type="evidence" value="ECO:0007669"/>
    <property type="project" value="InterPro"/>
</dbReference>
<feature type="repeat" description="ANK" evidence="6">
    <location>
        <begin position="819"/>
        <end position="851"/>
    </location>
</feature>
<feature type="transmembrane region" description="Helical" evidence="7">
    <location>
        <begin position="1204"/>
        <end position="1225"/>
    </location>
</feature>
<evidence type="ECO:0000313" key="9">
    <source>
        <dbReference type="EMBL" id="SPT15735.1"/>
    </source>
</evidence>
<accession>A0A7H4LAU7</accession>
<dbReference type="EMBL" id="LS480641">
    <property type="protein sequence ID" value="SPT15735.1"/>
    <property type="molecule type" value="Genomic_DNA"/>
</dbReference>
<keyword evidence="7" id="KW-0812">Transmembrane</keyword>
<evidence type="ECO:0000256" key="6">
    <source>
        <dbReference type="PROSITE-ProRule" id="PRU00023"/>
    </source>
</evidence>
<dbReference type="PROSITE" id="PS50297">
    <property type="entry name" value="ANK_REP_REGION"/>
    <property type="match status" value="2"/>
</dbReference>
<comment type="similarity">
    <text evidence="1">Belongs to the peptidase C48 family.</text>
</comment>
<dbReference type="Pfam" id="PF12796">
    <property type="entry name" value="Ank_2"/>
    <property type="match status" value="3"/>
</dbReference>
<dbReference type="SUPFAM" id="SSF48403">
    <property type="entry name" value="Ankyrin repeat"/>
    <property type="match status" value="2"/>
</dbReference>
<dbReference type="PROSITE" id="PS50600">
    <property type="entry name" value="ULP_PROTEASE"/>
    <property type="match status" value="1"/>
</dbReference>
<gene>
    <name evidence="9" type="ORF">CAMPLR22A2D_LOCUS326</name>
</gene>
<keyword evidence="4" id="KW-0378">Hydrolase</keyword>
<dbReference type="PANTHER" id="PTHR24186:SF50">
    <property type="entry name" value="ANKYRIN REPEAT-CONTAINING PROTEIN ITN1-LIKE ISOFORM X1"/>
    <property type="match status" value="1"/>
</dbReference>
<evidence type="ECO:0000256" key="7">
    <source>
        <dbReference type="SAM" id="Phobius"/>
    </source>
</evidence>
<dbReference type="InterPro" id="IPR003653">
    <property type="entry name" value="Peptidase_C48_C"/>
</dbReference>
<feature type="domain" description="Ubiquitin-like protease family profile" evidence="8">
    <location>
        <begin position="119"/>
        <end position="614"/>
    </location>
</feature>
<dbReference type="SUPFAM" id="SSF54001">
    <property type="entry name" value="Cysteine proteinases"/>
    <property type="match status" value="2"/>
</dbReference>
<sequence>MSSPGTQDELNLSSTTDAAIRLYDSTTSQSHPTSIEMTKFSQGSGVVEKLKEDTPASVHGDPASKLAGDGLPLSSNIASKQRDLAISHALDELYKHTMSLVHPTLERAECVSCRGPPPISLKLKTIKDAVKEKGRMDTDSLNFAIRKMAREKSSDGDLKNSEPSCCKHYFSTDFARGAIECKLDDDSNIQLDSFFDKDFVGVCDALKGSNIEVLCVPVIYGDHWTMYAFNMNDRKLSILDSLPCSLDSGSKEIYYRHECIPLKIYKALVRANDKFKMFYNMSDFKVWKVDYPPRVPQQENGSNDCGFFVFKFMRHWNGNELVGSISSETMELRKEFLAYILSFDIDEAHGLPDSLDRLMKKLPSEASVAVIPSTTRAIDNAMPPLSVVAPGTKILVEPCKMLISPFLIKRQSFGRPDAKILEDLYQYTINNALPMWQWTGDILQLMKRGEMMDTICLNLAVSNMMRKDAHELLNTKCLGWRHYVDSDWAVKSLNGYSNPMVLKKTFYRGSVLYNASRSHMVFIPVAIPGDHWTLYAFNMCDQKLSILDSQPDTTKGVDPAERHQKIRCDVCDALTITMDFAIDFRSWEYGFPKLPRQQNSYDSGFFVFNFMRLWDGHRLARWFPTESRELRKDFLAYILSCKDNIVHLPEEVSSKIKDLPGKVMDSKLQEFVVAGATLTAENDLAISICPALVPSAESSNEYICYFNSHWNPSREAPATSRAADSPLTSSEFLSRCYRVTSDGDGVLHIAAWHGNVKLVVDIWKNHGALSRVLLSAVNNRGDTTLHYAAHRGHDDMVKLLFGIMSDMGIAKFQRAQNLKGDTCLHEAVRHGHAKVVEILISEDENVQGLESPSLVQIVDNDGISPLYLATTLRRIDIVRALTQRPYKYVASFAGPAGKTALHAAIVLLDKELIEILLEWNAGLASQGDESGSTPLHFLASLSLERREPIINLQLVCVILLVLSAVLFVRLPLSFAIPPLFVLIVSPRCYFQLFRKDPGIVELIMKKDPLAPLYTDSMGSLPLHVAAAHGRVIILHKLLIQCPHSVLSLNASGQNFIHVAVEKEKLGIVRYACQDISFPRLGLPRRLLPLLRRKKFDTQILNAQDQDGNTALHLAVNNASEDIFYSLMANMRVLLNLANKEGYTPLDLAFLSRHLEVSSKGSKEWIFFLLLHGGGDFGIFNWDHLTRNVVKPDWEKESKKVGKSASMLTVCAVLILNAALLAPFNVLSHKDKLDLNGFLFQIFVTIDTATFVCSAAATFFCVRAGFAMSDGSTRLKNLVSGKFFLGIAALSVMCTVALALFLVIPRGTAYYAISAAGASILAYTYISTLASKAIRCAPAMLSRVGVSRLASIMLF</sequence>
<protein>
    <recommendedName>
        <fullName evidence="8">Ubiquitin-like protease family profile domain-containing protein</fullName>
    </recommendedName>
</protein>
<keyword evidence="7" id="KW-1133">Transmembrane helix</keyword>
<feature type="transmembrane region" description="Helical" evidence="7">
    <location>
        <begin position="1282"/>
        <end position="1303"/>
    </location>
</feature>
<evidence type="ECO:0000259" key="8">
    <source>
        <dbReference type="PROSITE" id="PS50600"/>
    </source>
</evidence>
<feature type="transmembrane region" description="Helical" evidence="7">
    <location>
        <begin position="952"/>
        <end position="985"/>
    </location>
</feature>
<reference evidence="9 10" key="1">
    <citation type="submission" date="2018-05" db="EMBL/GenBank/DDBJ databases">
        <authorList>
            <person name="Thind KAUR A."/>
        </authorList>
    </citation>
    <scope>NUCLEOTIDE SEQUENCE [LARGE SCALE GENOMIC DNA]</scope>
</reference>
<keyword evidence="2" id="KW-0645">Protease</keyword>
<dbReference type="Pfam" id="PF02902">
    <property type="entry name" value="Peptidase_C48"/>
    <property type="match status" value="2"/>
</dbReference>
<evidence type="ECO:0000313" key="10">
    <source>
        <dbReference type="Proteomes" id="UP000280104"/>
    </source>
</evidence>
<feature type="repeat" description="ANK" evidence="6">
    <location>
        <begin position="896"/>
        <end position="928"/>
    </location>
</feature>
<dbReference type="PANTHER" id="PTHR24186">
    <property type="entry name" value="PROTEIN PHOSPHATASE 1 REGULATORY SUBUNIT"/>
    <property type="match status" value="1"/>
</dbReference>
<dbReference type="InterPro" id="IPR036770">
    <property type="entry name" value="Ankyrin_rpt-contain_sf"/>
</dbReference>
<evidence type="ECO:0000256" key="4">
    <source>
        <dbReference type="ARBA" id="ARBA00022801"/>
    </source>
</evidence>
<organism evidence="9 10">
    <name type="scientific">Triticum aestivum</name>
    <name type="common">Wheat</name>
    <dbReference type="NCBI Taxonomy" id="4565"/>
    <lineage>
        <taxon>Eukaryota</taxon>
        <taxon>Viridiplantae</taxon>
        <taxon>Streptophyta</taxon>
        <taxon>Embryophyta</taxon>
        <taxon>Tracheophyta</taxon>
        <taxon>Spermatophyta</taxon>
        <taxon>Magnoliopsida</taxon>
        <taxon>Liliopsida</taxon>
        <taxon>Poales</taxon>
        <taxon>Poaceae</taxon>
        <taxon>BOP clade</taxon>
        <taxon>Pooideae</taxon>
        <taxon>Triticodae</taxon>
        <taxon>Triticeae</taxon>
        <taxon>Triticinae</taxon>
        <taxon>Triticum</taxon>
    </lineage>
</organism>
<dbReference type="GO" id="GO:0006508">
    <property type="term" value="P:proteolysis"/>
    <property type="evidence" value="ECO:0007669"/>
    <property type="project" value="UniProtKB-KW"/>
</dbReference>
<feature type="repeat" description="ANK" evidence="6">
    <location>
        <begin position="780"/>
        <end position="812"/>
    </location>
</feature>
<keyword evidence="7" id="KW-0472">Membrane</keyword>
<proteinExistence type="inferred from homology"/>
<evidence type="ECO:0000256" key="2">
    <source>
        <dbReference type="ARBA" id="ARBA00022670"/>
    </source>
</evidence>
<name>A0A7H4LAU7_WHEAT</name>
<keyword evidence="5 6" id="KW-0040">ANK repeat</keyword>
<evidence type="ECO:0000256" key="5">
    <source>
        <dbReference type="ARBA" id="ARBA00023043"/>
    </source>
</evidence>
<feature type="transmembrane region" description="Helical" evidence="7">
    <location>
        <begin position="1309"/>
        <end position="1329"/>
    </location>
</feature>